<dbReference type="PANTHER" id="PTHR21248">
    <property type="entry name" value="CARDIOLIPIN SYNTHASE"/>
    <property type="match status" value="1"/>
</dbReference>
<comment type="caution">
    <text evidence="2">The sequence shown here is derived from an EMBL/GenBank/DDBJ whole genome shotgun (WGS) entry which is preliminary data.</text>
</comment>
<keyword evidence="3" id="KW-1185">Reference proteome</keyword>
<dbReference type="InterPro" id="IPR025202">
    <property type="entry name" value="PLD-like_dom"/>
</dbReference>
<dbReference type="RefSeq" id="WP_088486158.1">
    <property type="nucleotide sequence ID" value="NZ_NISI01000019.1"/>
</dbReference>
<evidence type="ECO:0000259" key="1">
    <source>
        <dbReference type="PROSITE" id="PS50035"/>
    </source>
</evidence>
<evidence type="ECO:0000313" key="2">
    <source>
        <dbReference type="EMBL" id="OWQ99930.1"/>
    </source>
</evidence>
<dbReference type="OrthoDB" id="9762009at2"/>
<reference evidence="2 3" key="1">
    <citation type="journal article" date="2007" name="Int. J. Syst. Evol. Microbiol.">
        <title>Description of Pelomonas aquatica sp. nov. and Pelomonas puraquae sp. nov., isolated from industrial and haemodialysis water.</title>
        <authorList>
            <person name="Gomila M."/>
            <person name="Bowien B."/>
            <person name="Falsen E."/>
            <person name="Moore E.R."/>
            <person name="Lalucat J."/>
        </authorList>
    </citation>
    <scope>NUCLEOTIDE SEQUENCE [LARGE SCALE GENOMIC DNA]</scope>
    <source>
        <strain evidence="2 3">CCUG 52769</strain>
    </source>
</reference>
<dbReference type="CDD" id="cd09110">
    <property type="entry name" value="PLDc_CLS_1"/>
    <property type="match status" value="1"/>
</dbReference>
<dbReference type="PANTHER" id="PTHR21248:SF22">
    <property type="entry name" value="PHOSPHOLIPASE D"/>
    <property type="match status" value="1"/>
</dbReference>
<dbReference type="InterPro" id="IPR001736">
    <property type="entry name" value="PLipase_D/transphosphatidylase"/>
</dbReference>
<feature type="domain" description="PLD phosphodiesterase" evidence="1">
    <location>
        <begin position="159"/>
        <end position="186"/>
    </location>
</feature>
<dbReference type="GO" id="GO:0032049">
    <property type="term" value="P:cardiolipin biosynthetic process"/>
    <property type="evidence" value="ECO:0007669"/>
    <property type="project" value="UniProtKB-ARBA"/>
</dbReference>
<dbReference type="Proteomes" id="UP000197446">
    <property type="component" value="Unassembled WGS sequence"/>
</dbReference>
<dbReference type="Gene3D" id="3.30.870.10">
    <property type="entry name" value="Endonuclease Chain A"/>
    <property type="match status" value="2"/>
</dbReference>
<organism evidence="2 3">
    <name type="scientific">Roseateles puraquae</name>
    <dbReference type="NCBI Taxonomy" id="431059"/>
    <lineage>
        <taxon>Bacteria</taxon>
        <taxon>Pseudomonadati</taxon>
        <taxon>Pseudomonadota</taxon>
        <taxon>Betaproteobacteria</taxon>
        <taxon>Burkholderiales</taxon>
        <taxon>Sphaerotilaceae</taxon>
        <taxon>Roseateles</taxon>
    </lineage>
</organism>
<gene>
    <name evidence="2" type="ORF">CDO81_25930</name>
</gene>
<dbReference type="SUPFAM" id="SSF56024">
    <property type="entry name" value="Phospholipase D/nuclease"/>
    <property type="match status" value="2"/>
</dbReference>
<dbReference type="AlphaFoldDB" id="A0A254N444"/>
<proteinExistence type="predicted"/>
<sequence>MAFELWHGLLLASAALLGVLFLLVLAEPGLRYTVNEMPPQPGSHELLGLIAALADAPVGNATGIEVIPDGEGFYQAMLESIMQARRTVHLEAYIFRRSRIADRFLSTLAERAKAGVRVRIVVDAIGCWNTPDRYFAALRAAGGEVAWYQPVRWYTLKRFNNRTHRELLVVDGLEAFVGGAGIASWWDQPQAGLPPWRDTMVRLQGPVVSSLQAVFAENWLESAGELLADAGSFPDCRALAPSAASGRQAIVVAGTPSAGKATRARMLFQLAIASARRSVLIQSPYFLPDRSMRSELQRATSRGVSVRVLVPGRHNNHPIARRASRRRYGMLLEAGVEIAEYQPGMNHTKLLVIDDGLAVVGTSNFDNRSFGLNDEVNVVLVDAEAVQALVQGFHQHWAASLAIQMADWRARPMLERALALLGIVLERQQ</sequence>
<accession>A0A254N444</accession>
<dbReference type="CDD" id="cd09159">
    <property type="entry name" value="PLDc_ybhO_like_2"/>
    <property type="match status" value="1"/>
</dbReference>
<dbReference type="SMART" id="SM00155">
    <property type="entry name" value="PLDc"/>
    <property type="match status" value="2"/>
</dbReference>
<feature type="domain" description="PLD phosphodiesterase" evidence="1">
    <location>
        <begin position="342"/>
        <end position="369"/>
    </location>
</feature>
<dbReference type="EMBL" id="NISI01000019">
    <property type="protein sequence ID" value="OWQ99930.1"/>
    <property type="molecule type" value="Genomic_DNA"/>
</dbReference>
<dbReference type="PROSITE" id="PS50035">
    <property type="entry name" value="PLD"/>
    <property type="match status" value="2"/>
</dbReference>
<name>A0A254N444_9BURK</name>
<dbReference type="GO" id="GO:0016020">
    <property type="term" value="C:membrane"/>
    <property type="evidence" value="ECO:0007669"/>
    <property type="project" value="TreeGrafter"/>
</dbReference>
<dbReference type="Pfam" id="PF13091">
    <property type="entry name" value="PLDc_2"/>
    <property type="match status" value="2"/>
</dbReference>
<dbReference type="GO" id="GO:0008808">
    <property type="term" value="F:cardiolipin synthase activity"/>
    <property type="evidence" value="ECO:0007669"/>
    <property type="project" value="TreeGrafter"/>
</dbReference>
<protein>
    <submittedName>
        <fullName evidence="2">Cardiolipin synthase B</fullName>
    </submittedName>
</protein>
<evidence type="ECO:0000313" key="3">
    <source>
        <dbReference type="Proteomes" id="UP000197446"/>
    </source>
</evidence>